<evidence type="ECO:0000256" key="1">
    <source>
        <dbReference type="SAM" id="Phobius"/>
    </source>
</evidence>
<gene>
    <name evidence="2" type="ORF">PAPOLLO_LOCUS13400</name>
</gene>
<evidence type="ECO:0000313" key="2">
    <source>
        <dbReference type="EMBL" id="CAG4998501.1"/>
    </source>
</evidence>
<dbReference type="Proteomes" id="UP000691718">
    <property type="component" value="Unassembled WGS sequence"/>
</dbReference>
<proteinExistence type="predicted"/>
<dbReference type="OrthoDB" id="7253567at2759"/>
<keyword evidence="3" id="KW-1185">Reference proteome</keyword>
<reference evidence="2" key="1">
    <citation type="submission" date="2021-04" db="EMBL/GenBank/DDBJ databases">
        <authorList>
            <person name="Tunstrom K."/>
        </authorList>
    </citation>
    <scope>NUCLEOTIDE SEQUENCE</scope>
</reference>
<comment type="caution">
    <text evidence="2">The sequence shown here is derived from an EMBL/GenBank/DDBJ whole genome shotgun (WGS) entry which is preliminary data.</text>
</comment>
<feature type="transmembrane region" description="Helical" evidence="1">
    <location>
        <begin position="54"/>
        <end position="73"/>
    </location>
</feature>
<protein>
    <submittedName>
        <fullName evidence="2">(apollo) hypothetical protein</fullName>
    </submittedName>
</protein>
<dbReference type="AlphaFoldDB" id="A0A8S3X5I3"/>
<name>A0A8S3X5I3_PARAO</name>
<dbReference type="EMBL" id="CAJQZP010000935">
    <property type="protein sequence ID" value="CAG4998501.1"/>
    <property type="molecule type" value="Genomic_DNA"/>
</dbReference>
<keyword evidence="1" id="KW-0812">Transmembrane</keyword>
<feature type="transmembrane region" description="Helical" evidence="1">
    <location>
        <begin position="12"/>
        <end position="34"/>
    </location>
</feature>
<organism evidence="2 3">
    <name type="scientific">Parnassius apollo</name>
    <name type="common">Apollo butterfly</name>
    <name type="synonym">Papilio apollo</name>
    <dbReference type="NCBI Taxonomy" id="110799"/>
    <lineage>
        <taxon>Eukaryota</taxon>
        <taxon>Metazoa</taxon>
        <taxon>Ecdysozoa</taxon>
        <taxon>Arthropoda</taxon>
        <taxon>Hexapoda</taxon>
        <taxon>Insecta</taxon>
        <taxon>Pterygota</taxon>
        <taxon>Neoptera</taxon>
        <taxon>Endopterygota</taxon>
        <taxon>Lepidoptera</taxon>
        <taxon>Glossata</taxon>
        <taxon>Ditrysia</taxon>
        <taxon>Papilionoidea</taxon>
        <taxon>Papilionidae</taxon>
        <taxon>Parnassiinae</taxon>
        <taxon>Parnassini</taxon>
        <taxon>Parnassius</taxon>
        <taxon>Parnassius</taxon>
    </lineage>
</organism>
<sequence length="154" mass="17452">MPNTNSECDLSVVLSAVVVFGLPLALLIPNFSIWDVMPKIRVHRFHILSQHLSWMQINVAIIALAALLFCFYLEIRKRILDDMVEEVLAVRHATLTTVGKENERQEATMKACVELLDASADHYENLVLLHDELRKHDKTRLQHPPTTGPESGSM</sequence>
<keyword evidence="1" id="KW-1133">Transmembrane helix</keyword>
<accession>A0A8S3X5I3</accession>
<evidence type="ECO:0000313" key="3">
    <source>
        <dbReference type="Proteomes" id="UP000691718"/>
    </source>
</evidence>
<keyword evidence="1" id="KW-0472">Membrane</keyword>